<dbReference type="HOGENOM" id="CLU_089876_3_2_0"/>
<comment type="catalytic activity">
    <reaction evidence="7">
        <text>a medium-chain fatty acyl-CoA + H2O = a medium-chain fatty acid + CoA + H(+)</text>
        <dbReference type="Rhea" id="RHEA:68184"/>
        <dbReference type="ChEBI" id="CHEBI:15377"/>
        <dbReference type="ChEBI" id="CHEBI:15378"/>
        <dbReference type="ChEBI" id="CHEBI:57287"/>
        <dbReference type="ChEBI" id="CHEBI:59558"/>
        <dbReference type="ChEBI" id="CHEBI:90546"/>
    </reaction>
</comment>
<evidence type="ECO:0000256" key="1">
    <source>
        <dbReference type="ARBA" id="ARBA00022801"/>
    </source>
</evidence>
<accession>L0A1A5</accession>
<comment type="catalytic activity">
    <reaction evidence="2">
        <text>a fatty acyl-CoA + H2O = a fatty acid + CoA + H(+)</text>
        <dbReference type="Rhea" id="RHEA:16781"/>
        <dbReference type="ChEBI" id="CHEBI:15377"/>
        <dbReference type="ChEBI" id="CHEBI:15378"/>
        <dbReference type="ChEBI" id="CHEBI:28868"/>
        <dbReference type="ChEBI" id="CHEBI:57287"/>
        <dbReference type="ChEBI" id="CHEBI:77636"/>
        <dbReference type="EC" id="3.1.2.20"/>
    </reaction>
</comment>
<protein>
    <recommendedName>
        <fullName evidence="6">Medium/long-chain acyl-CoA thioesterase YigI</fullName>
        <ecNumber evidence="5">3.1.2.20</ecNumber>
    </recommendedName>
</protein>
<dbReference type="Gene3D" id="3.10.129.10">
    <property type="entry name" value="Hotdog Thioesterase"/>
    <property type="match status" value="1"/>
</dbReference>
<dbReference type="RefSeq" id="WP_015235971.1">
    <property type="nucleotide sequence ID" value="NC_019793.1"/>
</dbReference>
<evidence type="ECO:0000313" key="9">
    <source>
        <dbReference type="EMBL" id="AFZ67668.1"/>
    </source>
</evidence>
<dbReference type="GO" id="GO:0047617">
    <property type="term" value="F:fatty acyl-CoA hydrolase activity"/>
    <property type="evidence" value="ECO:0007669"/>
    <property type="project" value="UniProtKB-EC"/>
</dbReference>
<keyword evidence="1" id="KW-0378">Hydrolase</keyword>
<feature type="domain" description="Thioesterase" evidence="8">
    <location>
        <begin position="47"/>
        <end position="121"/>
    </location>
</feature>
<dbReference type="EMBL" id="CP003382">
    <property type="protein sequence ID" value="AFZ67668.1"/>
    <property type="molecule type" value="Genomic_DNA"/>
</dbReference>
<dbReference type="PANTHER" id="PTHR43240:SF20">
    <property type="entry name" value="MEDIUM_LONG-CHAIN ACYL-COA THIOESTERASE YIGI"/>
    <property type="match status" value="1"/>
</dbReference>
<evidence type="ECO:0000256" key="5">
    <source>
        <dbReference type="ARBA" id="ARBA00038894"/>
    </source>
</evidence>
<reference evidence="10" key="1">
    <citation type="submission" date="2012-03" db="EMBL/GenBank/DDBJ databases">
        <title>Complete sequence of chromosome of Deinococcus peraridilitoris DSM 19664.</title>
        <authorList>
            <person name="Lucas S."/>
            <person name="Copeland A."/>
            <person name="Lapidus A."/>
            <person name="Glavina del Rio T."/>
            <person name="Dalin E."/>
            <person name="Tice H."/>
            <person name="Bruce D."/>
            <person name="Goodwin L."/>
            <person name="Pitluck S."/>
            <person name="Peters L."/>
            <person name="Mikhailova N."/>
            <person name="Lu M."/>
            <person name="Kyrpides N."/>
            <person name="Mavromatis K."/>
            <person name="Ivanova N."/>
            <person name="Brettin T."/>
            <person name="Detter J.C."/>
            <person name="Han C."/>
            <person name="Larimer F."/>
            <person name="Land M."/>
            <person name="Hauser L."/>
            <person name="Markowitz V."/>
            <person name="Cheng J.-F."/>
            <person name="Hugenholtz P."/>
            <person name="Woyke T."/>
            <person name="Wu D."/>
            <person name="Pukall R."/>
            <person name="Steenblock K."/>
            <person name="Brambilla E."/>
            <person name="Klenk H.-P."/>
            <person name="Eisen J.A."/>
        </authorList>
    </citation>
    <scope>NUCLEOTIDE SEQUENCE [LARGE SCALE GENOMIC DNA]</scope>
    <source>
        <strain evidence="10">DSM 19664 / LMG 22246 / CIP 109416 / KR-200</strain>
    </source>
</reference>
<dbReference type="NCBIfam" id="TIGR00369">
    <property type="entry name" value="unchar_dom_1"/>
    <property type="match status" value="1"/>
</dbReference>
<dbReference type="EC" id="3.1.2.20" evidence="5"/>
<evidence type="ECO:0000313" key="10">
    <source>
        <dbReference type="Proteomes" id="UP000010467"/>
    </source>
</evidence>
<gene>
    <name evidence="9" type="ordered locus">Deipe_2182</name>
</gene>
<dbReference type="PATRIC" id="fig|937777.3.peg.2184"/>
<dbReference type="OrthoDB" id="9806185at2"/>
<evidence type="ECO:0000256" key="4">
    <source>
        <dbReference type="ARBA" id="ARBA00038381"/>
    </source>
</evidence>
<comment type="similarity">
    <text evidence="4">Belongs to the YigI thioesterase family.</text>
</comment>
<dbReference type="eggNOG" id="COG2050">
    <property type="taxonomic scope" value="Bacteria"/>
</dbReference>
<dbReference type="PANTHER" id="PTHR43240">
    <property type="entry name" value="1,4-DIHYDROXY-2-NAPHTHOYL-COA THIOESTERASE 1"/>
    <property type="match status" value="1"/>
</dbReference>
<dbReference type="SUPFAM" id="SSF54637">
    <property type="entry name" value="Thioesterase/thiol ester dehydrase-isomerase"/>
    <property type="match status" value="1"/>
</dbReference>
<dbReference type="CDD" id="cd03443">
    <property type="entry name" value="PaaI_thioesterase"/>
    <property type="match status" value="1"/>
</dbReference>
<dbReference type="STRING" id="937777.Deipe_2182"/>
<evidence type="ECO:0000256" key="7">
    <source>
        <dbReference type="ARBA" id="ARBA00048062"/>
    </source>
</evidence>
<organism evidence="9 10">
    <name type="scientific">Deinococcus peraridilitoris (strain DSM 19664 / LMG 22246 / CIP 109416 / KR-200)</name>
    <dbReference type="NCBI Taxonomy" id="937777"/>
    <lineage>
        <taxon>Bacteria</taxon>
        <taxon>Thermotogati</taxon>
        <taxon>Deinococcota</taxon>
        <taxon>Deinococci</taxon>
        <taxon>Deinococcales</taxon>
        <taxon>Deinococcaceae</taxon>
        <taxon>Deinococcus</taxon>
    </lineage>
</organism>
<evidence type="ECO:0000256" key="6">
    <source>
        <dbReference type="ARBA" id="ARBA00040062"/>
    </source>
</evidence>
<dbReference type="InterPro" id="IPR029069">
    <property type="entry name" value="HotDog_dom_sf"/>
</dbReference>
<evidence type="ECO:0000259" key="8">
    <source>
        <dbReference type="Pfam" id="PF03061"/>
    </source>
</evidence>
<evidence type="ECO:0000256" key="2">
    <source>
        <dbReference type="ARBA" id="ARBA00035880"/>
    </source>
</evidence>
<dbReference type="InterPro" id="IPR003736">
    <property type="entry name" value="PAAI_dom"/>
</dbReference>
<proteinExistence type="inferred from homology"/>
<keyword evidence="10" id="KW-1185">Reference proteome</keyword>
<sequence length="142" mass="15101">MSDQPSHNGFPVPIPFLEFLGVQGRRAEDGSGEVELTLRPEHLNSFQMAHGGVTMTLLDVAMAMAARSLDGQGRGVVTIEMKSTFLQPGRGALRAVGRCIHTSRSLAFCEAQVTDEEGRPVARASGTFKFAAQPAVYPGADG</sequence>
<dbReference type="KEGG" id="dpd:Deipe_2182"/>
<evidence type="ECO:0000256" key="3">
    <source>
        <dbReference type="ARBA" id="ARBA00036002"/>
    </source>
</evidence>
<comment type="catalytic activity">
    <reaction evidence="3">
        <text>a long-chain fatty acyl-CoA + H2O = a long-chain fatty acid + CoA + H(+)</text>
        <dbReference type="Rhea" id="RHEA:67680"/>
        <dbReference type="ChEBI" id="CHEBI:15377"/>
        <dbReference type="ChEBI" id="CHEBI:15378"/>
        <dbReference type="ChEBI" id="CHEBI:57287"/>
        <dbReference type="ChEBI" id="CHEBI:57560"/>
        <dbReference type="ChEBI" id="CHEBI:83139"/>
    </reaction>
</comment>
<dbReference type="Proteomes" id="UP000010467">
    <property type="component" value="Chromosome"/>
</dbReference>
<dbReference type="AlphaFoldDB" id="L0A1A5"/>
<dbReference type="InterPro" id="IPR006683">
    <property type="entry name" value="Thioestr_dom"/>
</dbReference>
<name>L0A1A5_DEIPD</name>
<dbReference type="Pfam" id="PF03061">
    <property type="entry name" value="4HBT"/>
    <property type="match status" value="1"/>
</dbReference>